<dbReference type="InterPro" id="IPR019447">
    <property type="entry name" value="DNA/RNA-bd_Kin17_WH-like_dom"/>
</dbReference>
<dbReference type="Pfam" id="PF00498">
    <property type="entry name" value="FHA"/>
    <property type="match status" value="1"/>
</dbReference>
<dbReference type="SUPFAM" id="SSF49879">
    <property type="entry name" value="SMAD/FHA domain"/>
    <property type="match status" value="1"/>
</dbReference>
<dbReference type="InterPro" id="IPR056767">
    <property type="entry name" value="C2H2-Znf_KIN17"/>
</dbReference>
<evidence type="ECO:0000256" key="2">
    <source>
        <dbReference type="ARBA" id="ARBA00022723"/>
    </source>
</evidence>
<dbReference type="GO" id="GO:0006260">
    <property type="term" value="P:DNA replication"/>
    <property type="evidence" value="ECO:0007669"/>
    <property type="project" value="TreeGrafter"/>
</dbReference>
<dbReference type="PANTHER" id="PTHR12805">
    <property type="entry name" value="KIN17 KIN, ANTIGENIC DETERMINANT OF RECA PROTEIN HOMOLOG"/>
    <property type="match status" value="1"/>
</dbReference>
<reference evidence="10" key="1">
    <citation type="submission" date="2016-04" db="UniProtKB">
        <authorList>
            <consortium name="WormBaseParasite"/>
        </authorList>
    </citation>
    <scope>IDENTIFICATION</scope>
</reference>
<dbReference type="Gene3D" id="1.10.10.2030">
    <property type="entry name" value="DNA/RNA-binding protein Kin17, conserved domain"/>
    <property type="match status" value="1"/>
</dbReference>
<dbReference type="InterPro" id="IPR014722">
    <property type="entry name" value="Rib_uL2_dom2"/>
</dbReference>
<feature type="region of interest" description="Disordered" evidence="5">
    <location>
        <begin position="1054"/>
        <end position="1084"/>
    </location>
</feature>
<dbReference type="FunFam" id="1.10.10.2030:FF:000001">
    <property type="entry name" value="DNA/RNA-binding protein KIN17, putative"/>
    <property type="match status" value="1"/>
</dbReference>
<evidence type="ECO:0000256" key="6">
    <source>
        <dbReference type="SAM" id="Phobius"/>
    </source>
</evidence>
<dbReference type="GO" id="GO:0005634">
    <property type="term" value="C:nucleus"/>
    <property type="evidence" value="ECO:0007669"/>
    <property type="project" value="TreeGrafter"/>
</dbReference>
<feature type="transmembrane region" description="Helical" evidence="6">
    <location>
        <begin position="673"/>
        <end position="695"/>
    </location>
</feature>
<feature type="compositionally biased region" description="Low complexity" evidence="5">
    <location>
        <begin position="1685"/>
        <end position="1696"/>
    </location>
</feature>
<feature type="region of interest" description="Disordered" evidence="5">
    <location>
        <begin position="1639"/>
        <end position="1782"/>
    </location>
</feature>
<dbReference type="Pfam" id="PF25092">
    <property type="entry name" value="SH3_KIN17_C"/>
    <property type="match status" value="1"/>
</dbReference>
<dbReference type="InterPro" id="IPR029334">
    <property type="entry name" value="PP1-bd"/>
</dbReference>
<dbReference type="Gene3D" id="2.60.200.20">
    <property type="match status" value="1"/>
</dbReference>
<reference evidence="8 9" key="2">
    <citation type="submission" date="2018-11" db="EMBL/GenBank/DDBJ databases">
        <authorList>
            <consortium name="Pathogen Informatics"/>
        </authorList>
    </citation>
    <scope>NUCLEOTIDE SEQUENCE [LARGE SCALE GENOMIC DNA]</scope>
</reference>
<dbReference type="InterPro" id="IPR000253">
    <property type="entry name" value="FHA_dom"/>
</dbReference>
<keyword evidence="6" id="KW-1133">Transmembrane helix</keyword>
<dbReference type="InterPro" id="IPR041995">
    <property type="entry name" value="KOW_KIN17"/>
</dbReference>
<dbReference type="Gene3D" id="2.30.30.30">
    <property type="match status" value="1"/>
</dbReference>
<feature type="compositionally biased region" description="Basic residues" evidence="5">
    <location>
        <begin position="1722"/>
        <end position="1731"/>
    </location>
</feature>
<feature type="compositionally biased region" description="Polar residues" evidence="5">
    <location>
        <begin position="1585"/>
        <end position="1596"/>
    </location>
</feature>
<feature type="transmembrane region" description="Helical" evidence="6">
    <location>
        <begin position="629"/>
        <end position="649"/>
    </location>
</feature>
<dbReference type="InterPro" id="IPR008984">
    <property type="entry name" value="SMAD_FHA_dom_sf"/>
</dbReference>
<dbReference type="SUPFAM" id="SSF57667">
    <property type="entry name" value="beta-beta-alpha zinc fingers"/>
    <property type="match status" value="1"/>
</dbReference>
<proteinExistence type="inferred from homology"/>
<dbReference type="Gene3D" id="2.30.30.140">
    <property type="match status" value="1"/>
</dbReference>
<feature type="region of interest" description="Disordered" evidence="5">
    <location>
        <begin position="1851"/>
        <end position="1895"/>
    </location>
</feature>
<dbReference type="Pfam" id="PF15276">
    <property type="entry name" value="PP1_bind"/>
    <property type="match status" value="1"/>
</dbReference>
<protein>
    <submittedName>
        <fullName evidence="10">Kin17_mid domain-containing protein</fullName>
    </submittedName>
</protein>
<feature type="compositionally biased region" description="Basic and acidic residues" evidence="5">
    <location>
        <begin position="1743"/>
        <end position="1758"/>
    </location>
</feature>
<name>A0A158QHI7_RODNA</name>
<comment type="similarity">
    <text evidence="1">Belongs to the KIN17 family.</text>
</comment>
<dbReference type="Proteomes" id="UP000278807">
    <property type="component" value="Unassembled WGS sequence"/>
</dbReference>
<dbReference type="GO" id="GO:0003690">
    <property type="term" value="F:double-stranded DNA binding"/>
    <property type="evidence" value="ECO:0007669"/>
    <property type="project" value="TreeGrafter"/>
</dbReference>
<feature type="region of interest" description="Disordered" evidence="5">
    <location>
        <begin position="1168"/>
        <end position="1193"/>
    </location>
</feature>
<sequence length="1895" mass="211503">MGKDKGGFLTPKAIANRIKSKGLQKLRWYCQMCQKQCRDENGYKCHTNSEAHHRQMKIFMENGGKFISSFSSEFLKGYLDIVRRQFGGKRVHANVVYQEYIKDKEHVHMNATRWHSLTGLCMWLHKQGICRAEETEKGWYIEYIDRDPEAESRKASDARLEKTEDELNRQILAKQIEKASNLKSTKPEKETKDLKPLVREDENEIIRLDLQLGSKRSNPETIEKSTLEEVARPNKISRLDEINGSPKSIEKSPEECLPVSKISMTENPEITAKPRKIVNPLLVAEKKAHKPKNNDEQQPRPKSTISKPSTSSSSARLSALDELMAEEEMLKEKRNRKDYWLAKGIEVKLIYHKLPRHILYRHAIVLNMEDSYTAVVQVLNSAKTKLKIDQDHAETVIPPVGSPLLVVNGAYRGEMAILKSVDKAESRVDIAIDSGLCRGRLVKNVSMEDVFCWLSLTKAHQRLMDSVQTILVNVLFASAIKQTYVYFTGVEIAEIKSSPPPVEIRSNWEGARFSSEKLKEPSWFLPIALAAQLSIIFTFLQNLSKRELPRGRIRYYLVGLIVTDLLLNLLNVLQLSLYYNYDFDLTDYILKGHYEFYSFLVDALQMLSGQIHIILCGEYFKLMPKKTKSFSSLALIISLITGFLTPLTFKKPPALIHLSNFMEYRNSAIDVNYIQRLNCFHLCPCLVLAIIFALSRGQEGWNLLRRPKELEAKGDSESCVLKMRKFILQSMALRFIVSIAYALVTLGIKTEYETLINLISKFDTSDNPKLDFSPDMALRGYIVILKRDGTSGSSCEWRADKCIFGSDSSCDICIKLNSVEPFHCKLENSDDGRVFIINVAKFSRTLLNGLGVSDRTFVAHNSLITVGDRNFTFKYPETSHWRLQPARSSVSRSAQSSPLVLSSNRLVADVSKLPTVKTSSPNRPHLRVQRSRTPTLSSQRSGLSTRDRYCPTPTRPAVPSPDVNVKRRSILKKRTPSLEALVSPVRKKAKVLVLSETPILTGVQYIKRLRRSSSLDSFAHSNNSASFYSTNQTLNQSGASSSKLSPCHMQKKGVQFGPRLSPEQFDSRLPPATPLKRGDLPPSDLNARSRHHVKKTPGYVASPALILNSPMVKGTPVLITPKSVSSPSLSHSPEREPSLEVATPGLSAVRKILKTPSTVPSLLTARELVKSSKSPSPGRLSTRTSPRPFGLRNYVKTPELQSELKLSAVHDSLKSPSQSPHPQLSANKKTIGTQNILSTPTLSGVCQFVKSPKSLPSSQMVGTRNLLKTSKVPPSPRLSTIRTSQPSPKLTGVREILNTSKSQLSPKLSGVRELLKTPKSQKSPILTGVRELLETPGSQPSPKLFGIRELMKTPKSQKSPRLIGVRELLKTPCSQPSPRLSGVRKLMKTPKSQKSPRLTGVRKLVKTPKSQRSPRYAGLREMFRTPKSLPSPRLSGVKELFRTSNTRPSPRLSGIRELMRTPKSSPLVSAVGKSIQTAKPADTRKSSRILKMEQSPKLAGIREMMMTPKSFPSPRLSGIKDMIDLTSEGIVTTNLTEPATPKRSARRAVARTRKKAVEDSTADETPIRITRGRRNPSRPVDESHTTVNTRATKQNPVPSPEVIIDLEEDYVEPISSLVKTNRGRKRAAKKTIETVVSPERVVRSTRRKRNLSPTPITPIDLKESSTSPKRARTTRKRAAAKNLTEARVATSTTAEARSTRKRPVDITVELGEGGNVEPTSSKRPRSTRRKAAEKTNTTQANARKIDSTKVSLHLKESEASTPLGVSASRKRTTRSAKVPVEKAKEAETISSLSPVGRTVGKKRTITKSSTVKKTVGKSSPVVAEFGRTARKVHFKKSVSEITRKEEVLSLKTPVRRTRSKAAATKGNDAALKSPTTKSPRMTPSTKPVRRTRSKK</sequence>
<feature type="compositionally biased region" description="Polar residues" evidence="5">
    <location>
        <begin position="1254"/>
        <end position="1268"/>
    </location>
</feature>
<feature type="domain" description="DNA/RNA-binding protein Kin17 WH-like" evidence="7">
    <location>
        <begin position="54"/>
        <end position="177"/>
    </location>
</feature>
<dbReference type="PANTHER" id="PTHR12805:SF0">
    <property type="entry name" value="DNA_RNA-BINDING PROTEIN KIN17"/>
    <property type="match status" value="1"/>
</dbReference>
<feature type="region of interest" description="Disordered" evidence="5">
    <location>
        <begin position="912"/>
        <end position="963"/>
    </location>
</feature>
<feature type="region of interest" description="Disordered" evidence="5">
    <location>
        <begin position="1551"/>
        <end position="1598"/>
    </location>
</feature>
<evidence type="ECO:0000259" key="7">
    <source>
        <dbReference type="SMART" id="SM01253"/>
    </source>
</evidence>
<feature type="transmembrane region" description="Helical" evidence="6">
    <location>
        <begin position="731"/>
        <end position="748"/>
    </location>
</feature>
<evidence type="ECO:0000256" key="1">
    <source>
        <dbReference type="ARBA" id="ARBA00008517"/>
    </source>
</evidence>
<dbReference type="CDD" id="cd22673">
    <property type="entry name" value="FHA_Ki67"/>
    <property type="match status" value="1"/>
</dbReference>
<feature type="compositionally biased region" description="Basic residues" evidence="5">
    <location>
        <begin position="1669"/>
        <end position="1679"/>
    </location>
</feature>
<dbReference type="OrthoDB" id="10266249at2759"/>
<feature type="compositionally biased region" description="Low complexity" evidence="5">
    <location>
        <begin position="300"/>
        <end position="317"/>
    </location>
</feature>
<dbReference type="CDD" id="cd13155">
    <property type="entry name" value="KOW_KIN17"/>
    <property type="match status" value="1"/>
</dbReference>
<dbReference type="InterPro" id="IPR038254">
    <property type="entry name" value="KIN17_WH-like_sf"/>
</dbReference>
<keyword evidence="9" id="KW-1185">Reference proteome</keyword>
<feature type="compositionally biased region" description="Polar residues" evidence="5">
    <location>
        <begin position="1277"/>
        <end position="1288"/>
    </location>
</feature>
<keyword evidence="3" id="KW-0863">Zinc-finger</keyword>
<dbReference type="InterPro" id="IPR037321">
    <property type="entry name" value="KIN17-like"/>
</dbReference>
<dbReference type="GO" id="GO:0008270">
    <property type="term" value="F:zinc ion binding"/>
    <property type="evidence" value="ECO:0007669"/>
    <property type="project" value="UniProtKB-KW"/>
</dbReference>
<dbReference type="InterPro" id="IPR041330">
    <property type="entry name" value="KN17_SH3"/>
</dbReference>
<keyword evidence="6" id="KW-0812">Transmembrane</keyword>
<feature type="transmembrane region" description="Helical" evidence="6">
    <location>
        <begin position="596"/>
        <end position="617"/>
    </location>
</feature>
<evidence type="ECO:0000256" key="3">
    <source>
        <dbReference type="ARBA" id="ARBA00022771"/>
    </source>
</evidence>
<dbReference type="InterPro" id="IPR036236">
    <property type="entry name" value="Znf_C2H2_sf"/>
</dbReference>
<evidence type="ECO:0000313" key="9">
    <source>
        <dbReference type="Proteomes" id="UP000278807"/>
    </source>
</evidence>
<keyword evidence="4" id="KW-0862">Zinc</keyword>
<feature type="compositionally biased region" description="Polar residues" evidence="5">
    <location>
        <begin position="1171"/>
        <end position="1185"/>
    </location>
</feature>
<dbReference type="WBParaSite" id="HNAJ_0000749901-mRNA-1">
    <property type="protein sequence ID" value="HNAJ_0000749901-mRNA-1"/>
    <property type="gene ID" value="HNAJ_0000749901"/>
</dbReference>
<feature type="compositionally biased region" description="Polar residues" evidence="5">
    <location>
        <begin position="1873"/>
        <end position="1885"/>
    </location>
</feature>
<accession>A0A158QHI7</accession>
<dbReference type="Pfam" id="PF25095">
    <property type="entry name" value="C2H2-zf_KIN17"/>
    <property type="match status" value="1"/>
</dbReference>
<dbReference type="STRING" id="102285.A0A158QHI7"/>
<evidence type="ECO:0000313" key="10">
    <source>
        <dbReference type="WBParaSite" id="HNAJ_0000749901-mRNA-1"/>
    </source>
</evidence>
<feature type="transmembrane region" description="Helical" evidence="6">
    <location>
        <begin position="523"/>
        <end position="543"/>
    </location>
</feature>
<gene>
    <name evidence="8" type="ORF">HNAJ_LOCUS7495</name>
</gene>
<feature type="region of interest" description="Disordered" evidence="5">
    <location>
        <begin position="1253"/>
        <end position="1289"/>
    </location>
</feature>
<keyword evidence="6" id="KW-0472">Membrane</keyword>
<feature type="compositionally biased region" description="Polar residues" evidence="5">
    <location>
        <begin position="931"/>
        <end position="944"/>
    </location>
</feature>
<keyword evidence="2" id="KW-0479">Metal-binding</keyword>
<dbReference type="Pfam" id="PF10357">
    <property type="entry name" value="WH_KIN17"/>
    <property type="match status" value="1"/>
</dbReference>
<dbReference type="GO" id="GO:0006974">
    <property type="term" value="P:DNA damage response"/>
    <property type="evidence" value="ECO:0007669"/>
    <property type="project" value="TreeGrafter"/>
</dbReference>
<evidence type="ECO:0000256" key="4">
    <source>
        <dbReference type="ARBA" id="ARBA00022833"/>
    </source>
</evidence>
<evidence type="ECO:0000256" key="5">
    <source>
        <dbReference type="SAM" id="MobiDB-lite"/>
    </source>
</evidence>
<evidence type="ECO:0000313" key="8">
    <source>
        <dbReference type="EMBL" id="VDO03355.1"/>
    </source>
</evidence>
<feature type="region of interest" description="Disordered" evidence="5">
    <location>
        <begin position="285"/>
        <end position="317"/>
    </location>
</feature>
<feature type="transmembrane region" description="Helical" evidence="6">
    <location>
        <begin position="555"/>
        <end position="576"/>
    </location>
</feature>
<organism evidence="10">
    <name type="scientific">Rodentolepis nana</name>
    <name type="common">Dwarf tapeworm</name>
    <name type="synonym">Hymenolepis nana</name>
    <dbReference type="NCBI Taxonomy" id="102285"/>
    <lineage>
        <taxon>Eukaryota</taxon>
        <taxon>Metazoa</taxon>
        <taxon>Spiralia</taxon>
        <taxon>Lophotrochozoa</taxon>
        <taxon>Platyhelminthes</taxon>
        <taxon>Cestoda</taxon>
        <taxon>Eucestoda</taxon>
        <taxon>Cyclophyllidea</taxon>
        <taxon>Hymenolepididae</taxon>
        <taxon>Rodentolepis</taxon>
    </lineage>
</organism>
<dbReference type="Pfam" id="PF18131">
    <property type="entry name" value="KN17_SH3"/>
    <property type="match status" value="1"/>
</dbReference>
<dbReference type="SMART" id="SM01253">
    <property type="entry name" value="Kin17_mid"/>
    <property type="match status" value="1"/>
</dbReference>
<dbReference type="EMBL" id="UZAE01012065">
    <property type="protein sequence ID" value="VDO03355.1"/>
    <property type="molecule type" value="Genomic_DNA"/>
</dbReference>